<evidence type="ECO:0000259" key="2">
    <source>
        <dbReference type="PROSITE" id="PS50191"/>
    </source>
</evidence>
<evidence type="ECO:0000313" key="6">
    <source>
        <dbReference type="Proteomes" id="UP000708208"/>
    </source>
</evidence>
<dbReference type="PROSITE" id="PS50904">
    <property type="entry name" value="PRELI_MSF1"/>
    <property type="match status" value="1"/>
</dbReference>
<dbReference type="GO" id="GO:0005737">
    <property type="term" value="C:cytoplasm"/>
    <property type="evidence" value="ECO:0007669"/>
    <property type="project" value="TreeGrafter"/>
</dbReference>
<dbReference type="CDD" id="cd00170">
    <property type="entry name" value="SEC14"/>
    <property type="match status" value="1"/>
</dbReference>
<proteinExistence type="predicted"/>
<keyword evidence="6" id="KW-1185">Reference proteome</keyword>
<dbReference type="AlphaFoldDB" id="A0A8J2J4F9"/>
<feature type="domain" description="GOLD" evidence="3">
    <location>
        <begin position="561"/>
        <end position="708"/>
    </location>
</feature>
<evidence type="ECO:0008006" key="7">
    <source>
        <dbReference type="Google" id="ProtNLM"/>
    </source>
</evidence>
<dbReference type="EMBL" id="CAJVCH010010930">
    <property type="protein sequence ID" value="CAG7668654.1"/>
    <property type="molecule type" value="Genomic_DNA"/>
</dbReference>
<dbReference type="PROSITE" id="PS50866">
    <property type="entry name" value="GOLD"/>
    <property type="match status" value="1"/>
</dbReference>
<dbReference type="InterPro" id="IPR009038">
    <property type="entry name" value="GOLD_dom"/>
</dbReference>
<accession>A0A8J2J4F9</accession>
<dbReference type="Pfam" id="PF00650">
    <property type="entry name" value="CRAL_TRIO"/>
    <property type="match status" value="1"/>
</dbReference>
<reference evidence="5" key="1">
    <citation type="submission" date="2021-06" db="EMBL/GenBank/DDBJ databases">
        <authorList>
            <person name="Hodson N. C."/>
            <person name="Mongue J. A."/>
            <person name="Jaron S. K."/>
        </authorList>
    </citation>
    <scope>NUCLEOTIDE SEQUENCE</scope>
</reference>
<organism evidence="5 6">
    <name type="scientific">Allacma fusca</name>
    <dbReference type="NCBI Taxonomy" id="39272"/>
    <lineage>
        <taxon>Eukaryota</taxon>
        <taxon>Metazoa</taxon>
        <taxon>Ecdysozoa</taxon>
        <taxon>Arthropoda</taxon>
        <taxon>Hexapoda</taxon>
        <taxon>Collembola</taxon>
        <taxon>Symphypleona</taxon>
        <taxon>Sminthuridae</taxon>
        <taxon>Allacma</taxon>
    </lineage>
</organism>
<feature type="domain" description="CRAL-TRIO" evidence="2">
    <location>
        <begin position="361"/>
        <end position="537"/>
    </location>
</feature>
<sequence>MVQKYQSPVRVYKYPFELVMAAYERRFPTCPMIPIFVSSDIVVDQKAEDGSQHLIERRCKLNVDAPYLLKKIAGVDFVYFIQKNTLDLKARALKIEAYNESFATRVIINEVCNYFVHPENPEWTCFDQSASLEIKSFFGCEHLVEKLAIKQYSANIAKGKEIIEFFIDQLKQEGITYVAPWEDKSTPAAVDGSGDAPEISNCRKEEVDNDDDDDDDNDDDDFKEPRALSTAMEDLQLGASASSLKSQHSHLSRQRSGSGDKGLIPLIRCDSFSEEDDKFRLDADYIQRYLGELSLLEESQLIQLRTWLHHLQRGNLPSDAMLLRFLRAGDFNIEKARELISQSLTWRKKYQVDKILSEYEMPQVVRDLFPGGWHFNDKDGRPLYILRLGMMDVKGLIKSIGEEGLLRLTLHVCEEGLRLTEEATIQSGHAVTTWALLLDLEGLNMRHLWRPGIKVLLRIIEIVEANYPETMGRVLIIRAPRVFPVLWTLVRTFIDERTCSKFFFYGGNDYQGPGGLPDYIPEEYIPDFLGGTCKAKISDGGLVPKSSYMSEELYESLTLSDESIYRSVSLSKGQIHEVVLHNEDLGSVITWDFDVLRHSVSFSVFCTKNPITSAPPTPNGPLGGQTIQAESDHKTVIEKSWKEGQDYFRIEPPFICHDGESVQGSHVTNQVGYFILQWKYHDGSYSSIPHLHDSVSSSKSKVMYYYEVLKSADYRYALFVGSMTSLQSHQSGFSSLSSKSILSASNNSGVSGAISSCPSR</sequence>
<dbReference type="InterPro" id="IPR006797">
    <property type="entry name" value="PRELI/MSF1_dom"/>
</dbReference>
<evidence type="ECO:0000259" key="3">
    <source>
        <dbReference type="PROSITE" id="PS50866"/>
    </source>
</evidence>
<name>A0A8J2J4F9_9HEXA</name>
<dbReference type="PROSITE" id="PS50191">
    <property type="entry name" value="CRAL_TRIO"/>
    <property type="match status" value="1"/>
</dbReference>
<dbReference type="Proteomes" id="UP000708208">
    <property type="component" value="Unassembled WGS sequence"/>
</dbReference>
<dbReference type="PANTHER" id="PTHR23324:SF66">
    <property type="entry name" value="PROTEIN REAL-TIME"/>
    <property type="match status" value="1"/>
</dbReference>
<evidence type="ECO:0000259" key="4">
    <source>
        <dbReference type="PROSITE" id="PS50904"/>
    </source>
</evidence>
<comment type="caution">
    <text evidence="5">The sequence shown here is derived from an EMBL/GenBank/DDBJ whole genome shotgun (WGS) entry which is preliminary data.</text>
</comment>
<dbReference type="SMART" id="SM00516">
    <property type="entry name" value="SEC14"/>
    <property type="match status" value="1"/>
</dbReference>
<protein>
    <recommendedName>
        <fullName evidence="7">SEC14-like protein 1</fullName>
    </recommendedName>
</protein>
<dbReference type="PANTHER" id="PTHR23324">
    <property type="entry name" value="SEC14 RELATED PROTEIN"/>
    <property type="match status" value="1"/>
</dbReference>
<dbReference type="InterPro" id="IPR001251">
    <property type="entry name" value="CRAL-TRIO_dom"/>
</dbReference>
<dbReference type="Pfam" id="PF04707">
    <property type="entry name" value="PRELI"/>
    <property type="match status" value="1"/>
</dbReference>
<dbReference type="InterPro" id="IPR051064">
    <property type="entry name" value="SEC14/CRAL-TRIO_domain"/>
</dbReference>
<dbReference type="InterPro" id="IPR011074">
    <property type="entry name" value="CRAL/TRIO_N_dom"/>
</dbReference>
<evidence type="ECO:0000256" key="1">
    <source>
        <dbReference type="SAM" id="MobiDB-lite"/>
    </source>
</evidence>
<feature type="domain" description="PRELI/MSF1" evidence="4">
    <location>
        <begin position="3"/>
        <end position="175"/>
    </location>
</feature>
<feature type="compositionally biased region" description="Acidic residues" evidence="1">
    <location>
        <begin position="207"/>
        <end position="222"/>
    </location>
</feature>
<gene>
    <name evidence="5" type="ORF">AFUS01_LOCUS1933</name>
</gene>
<dbReference type="OrthoDB" id="30289at2759"/>
<dbReference type="SMART" id="SM01100">
    <property type="entry name" value="CRAL_TRIO_N"/>
    <property type="match status" value="1"/>
</dbReference>
<evidence type="ECO:0000313" key="5">
    <source>
        <dbReference type="EMBL" id="CAG7668654.1"/>
    </source>
</evidence>
<feature type="region of interest" description="Disordered" evidence="1">
    <location>
        <begin position="186"/>
        <end position="224"/>
    </location>
</feature>